<name>A0A5J4WS10_9EUKA</name>
<protein>
    <submittedName>
        <fullName evidence="2">Uncharacterized protein</fullName>
    </submittedName>
</protein>
<keyword evidence="1" id="KW-0175">Coiled coil</keyword>
<gene>
    <name evidence="2" type="ORF">EZS28_006559</name>
</gene>
<dbReference type="Proteomes" id="UP000324800">
    <property type="component" value="Unassembled WGS sequence"/>
</dbReference>
<feature type="coiled-coil region" evidence="1">
    <location>
        <begin position="18"/>
        <end position="45"/>
    </location>
</feature>
<comment type="caution">
    <text evidence="2">The sequence shown here is derived from an EMBL/GenBank/DDBJ whole genome shotgun (WGS) entry which is preliminary data.</text>
</comment>
<accession>A0A5J4WS10</accession>
<sequence length="533" mass="58189">MKLETNGVMTLKNINLLNNDFFAKISTLEQEVNEIQQTFRTAIKDICENSANGDFAFSAESGTVWMYDQNCYNSGDIVPEQVTSASDATPLANNGTGVAGTSNEYSRVDHMHPLQVSTLLPAKNTATGEEGVADTYARSGHQHPIQTVGTISVSDSTDASYGTVDSYARNNHSHPLNIDPTTANVPLVNATDADNGASYYYCRNDHVHPQQLTYEGNLTATKLIKSGALATEVLCANGDTTTLDNMLPRTYSGIGWVKLCVIPVGASVGNPFIEFKIYSSYNAVQIIRLQPNYTENGITNVYEIFNAPTYIGTQYVFENGARQLFHIHSGSSTSAIYSAYIRLETVGGIRIVVTDQSIYFTNRVTEILSQDIFTTVSTGTQIPINYNFGYGGIIGTVAGQWEVSKNNDDALTIVPSSLRQTDHSVDVGTDQTITGIKQFINVLQVNTTNNKDYIEGIRISRSTNNQSSNIQLGCDQNSDYGFIDNQWLVGTPGDHFLNPLGFVIVKAGQQMTANRGLMINAEEYTLTFNCTQA</sequence>
<reference evidence="2 3" key="1">
    <citation type="submission" date="2019-03" db="EMBL/GenBank/DDBJ databases">
        <title>Single cell metagenomics reveals metabolic interactions within the superorganism composed of flagellate Streblomastix strix and complex community of Bacteroidetes bacteria on its surface.</title>
        <authorList>
            <person name="Treitli S.C."/>
            <person name="Kolisko M."/>
            <person name="Husnik F."/>
            <person name="Keeling P."/>
            <person name="Hampl V."/>
        </authorList>
    </citation>
    <scope>NUCLEOTIDE SEQUENCE [LARGE SCALE GENOMIC DNA]</scope>
    <source>
        <strain evidence="2">ST1C</strain>
    </source>
</reference>
<evidence type="ECO:0000256" key="1">
    <source>
        <dbReference type="SAM" id="Coils"/>
    </source>
</evidence>
<dbReference type="AlphaFoldDB" id="A0A5J4WS10"/>
<proteinExistence type="predicted"/>
<evidence type="ECO:0000313" key="2">
    <source>
        <dbReference type="EMBL" id="KAA6397917.1"/>
    </source>
</evidence>
<organism evidence="2 3">
    <name type="scientific">Streblomastix strix</name>
    <dbReference type="NCBI Taxonomy" id="222440"/>
    <lineage>
        <taxon>Eukaryota</taxon>
        <taxon>Metamonada</taxon>
        <taxon>Preaxostyla</taxon>
        <taxon>Oxymonadida</taxon>
        <taxon>Streblomastigidae</taxon>
        <taxon>Streblomastix</taxon>
    </lineage>
</organism>
<dbReference type="EMBL" id="SNRW01001074">
    <property type="protein sequence ID" value="KAA6397917.1"/>
    <property type="molecule type" value="Genomic_DNA"/>
</dbReference>
<evidence type="ECO:0000313" key="3">
    <source>
        <dbReference type="Proteomes" id="UP000324800"/>
    </source>
</evidence>